<dbReference type="PIRSF" id="PIRSF004682">
    <property type="entry name" value="GmhB"/>
    <property type="match status" value="1"/>
</dbReference>
<dbReference type="RefSeq" id="WP_230511836.1">
    <property type="nucleotide sequence ID" value="NZ_JAJITD010000012.1"/>
</dbReference>
<evidence type="ECO:0000256" key="1">
    <source>
        <dbReference type="ARBA" id="ARBA00004496"/>
    </source>
</evidence>
<evidence type="ECO:0000256" key="3">
    <source>
        <dbReference type="ARBA" id="ARBA00022723"/>
    </source>
</evidence>
<sequence length="201" mass="21753">MNIQPAVFIDKDGTLLEDVPYNVDPALMRFAPGAREGLALLAAYPLTLFVISNQAGVALGKFDEAALLDVENRLRHMFAECGAKLAGVYWCPHHPQGSVARYALACGCRKPAPGMLLRAAHEHGLDLARSWFIGDILDDVEAGNRAGCHTVLLDNGHETEWRIGPQRVPDMRAANLHEAAQHVVLYGMPAGAAARRKGAIQ</sequence>
<evidence type="ECO:0000256" key="7">
    <source>
        <dbReference type="PIRNR" id="PIRNR004682"/>
    </source>
</evidence>
<dbReference type="Proteomes" id="UP001431019">
    <property type="component" value="Unassembled WGS sequence"/>
</dbReference>
<reference evidence="8 9" key="1">
    <citation type="submission" date="2021-11" db="EMBL/GenBank/DDBJ databases">
        <authorList>
            <person name="Oh E.-T."/>
            <person name="Kim S.-B."/>
        </authorList>
    </citation>
    <scope>NUCLEOTIDE SEQUENCE [LARGE SCALE GENOMIC DNA]</scope>
    <source>
        <strain evidence="8 9">MMS20-SJTR3</strain>
    </source>
</reference>
<dbReference type="InterPro" id="IPR006549">
    <property type="entry name" value="HAD-SF_hydro_IIIA"/>
</dbReference>
<comment type="caution">
    <text evidence="8">The sequence shown here is derived from an EMBL/GenBank/DDBJ whole genome shotgun (WGS) entry which is preliminary data.</text>
</comment>
<dbReference type="InterPro" id="IPR036412">
    <property type="entry name" value="HAD-like_sf"/>
</dbReference>
<dbReference type="InterPro" id="IPR006543">
    <property type="entry name" value="Histidinol-phos"/>
</dbReference>
<evidence type="ECO:0000256" key="4">
    <source>
        <dbReference type="ARBA" id="ARBA00022801"/>
    </source>
</evidence>
<dbReference type="PANTHER" id="PTHR42891">
    <property type="entry name" value="D-GLYCERO-BETA-D-MANNO-HEPTOSE-1,7-BISPHOSPHATE 7-PHOSPHATASE"/>
    <property type="match status" value="1"/>
</dbReference>
<comment type="subcellular location">
    <subcellularLocation>
        <location evidence="1 7">Cytoplasm</location>
    </subcellularLocation>
</comment>
<dbReference type="NCBIfam" id="TIGR01656">
    <property type="entry name" value="Histidinol-ppas"/>
    <property type="match status" value="1"/>
</dbReference>
<dbReference type="GO" id="GO:0016787">
    <property type="term" value="F:hydrolase activity"/>
    <property type="evidence" value="ECO:0007669"/>
    <property type="project" value="UniProtKB-KW"/>
</dbReference>
<keyword evidence="5 7" id="KW-0119">Carbohydrate metabolism</keyword>
<dbReference type="InterPro" id="IPR004446">
    <property type="entry name" value="Heptose_bisP_phosphatase"/>
</dbReference>
<dbReference type="Gene3D" id="3.40.50.1000">
    <property type="entry name" value="HAD superfamily/HAD-like"/>
    <property type="match status" value="1"/>
</dbReference>
<accession>A0ABS8K010</accession>
<keyword evidence="2 7" id="KW-0963">Cytoplasm</keyword>
<evidence type="ECO:0000313" key="8">
    <source>
        <dbReference type="EMBL" id="MCC8395476.1"/>
    </source>
</evidence>
<dbReference type="CDD" id="cd07503">
    <property type="entry name" value="HAD_HisB-N"/>
    <property type="match status" value="1"/>
</dbReference>
<dbReference type="EC" id="3.1.3.-" evidence="7"/>
<dbReference type="Pfam" id="PF13242">
    <property type="entry name" value="Hydrolase_like"/>
    <property type="match status" value="1"/>
</dbReference>
<gene>
    <name evidence="8" type="ORF">LJ656_23085</name>
</gene>
<name>A0ABS8K010_9BURK</name>
<dbReference type="NCBIfam" id="TIGR01662">
    <property type="entry name" value="HAD-SF-IIIA"/>
    <property type="match status" value="1"/>
</dbReference>
<proteinExistence type="inferred from homology"/>
<dbReference type="PANTHER" id="PTHR42891:SF1">
    <property type="entry name" value="D-GLYCERO-BETA-D-MANNO-HEPTOSE-1,7-BISPHOSPHATE 7-PHOSPHATASE"/>
    <property type="match status" value="1"/>
</dbReference>
<comment type="similarity">
    <text evidence="7">Belongs to the gmhB family.</text>
</comment>
<keyword evidence="9" id="KW-1185">Reference proteome</keyword>
<keyword evidence="4 7" id="KW-0378">Hydrolase</keyword>
<keyword evidence="3" id="KW-0479">Metal-binding</keyword>
<evidence type="ECO:0000313" key="9">
    <source>
        <dbReference type="Proteomes" id="UP001431019"/>
    </source>
</evidence>
<dbReference type="EMBL" id="JAJITD010000012">
    <property type="protein sequence ID" value="MCC8395476.1"/>
    <property type="molecule type" value="Genomic_DNA"/>
</dbReference>
<dbReference type="InterPro" id="IPR023214">
    <property type="entry name" value="HAD_sf"/>
</dbReference>
<organism evidence="8 9">
    <name type="scientific">Paraburkholderia sejongensis</name>
    <dbReference type="NCBI Taxonomy" id="2886946"/>
    <lineage>
        <taxon>Bacteria</taxon>
        <taxon>Pseudomonadati</taxon>
        <taxon>Pseudomonadota</taxon>
        <taxon>Betaproteobacteria</taxon>
        <taxon>Burkholderiales</taxon>
        <taxon>Burkholderiaceae</taxon>
        <taxon>Paraburkholderia</taxon>
    </lineage>
</organism>
<evidence type="ECO:0000256" key="6">
    <source>
        <dbReference type="ARBA" id="ARBA00031828"/>
    </source>
</evidence>
<protein>
    <recommendedName>
        <fullName evidence="6 7">D,D-heptose 1,7-bisphosphate phosphatase</fullName>
        <ecNumber evidence="7">3.1.3.-</ecNumber>
    </recommendedName>
</protein>
<evidence type="ECO:0000256" key="5">
    <source>
        <dbReference type="ARBA" id="ARBA00023277"/>
    </source>
</evidence>
<dbReference type="SUPFAM" id="SSF56784">
    <property type="entry name" value="HAD-like"/>
    <property type="match status" value="1"/>
</dbReference>
<evidence type="ECO:0000256" key="2">
    <source>
        <dbReference type="ARBA" id="ARBA00022490"/>
    </source>
</evidence>